<evidence type="ECO:0000313" key="1">
    <source>
        <dbReference type="EMBL" id="MBB5329008.1"/>
    </source>
</evidence>
<reference evidence="1 2" key="1">
    <citation type="submission" date="2020-08" db="EMBL/GenBank/DDBJ databases">
        <title>Genomic Encyclopedia of Type Strains, Phase IV (KMG-V): Genome sequencing to study the core and pangenomes of soil and plant-associated prokaryotes.</title>
        <authorList>
            <person name="Whitman W."/>
        </authorList>
    </citation>
    <scope>NUCLEOTIDE SEQUENCE [LARGE SCALE GENOMIC DNA]</scope>
    <source>
        <strain evidence="1 2">X5P2</strain>
    </source>
</reference>
<dbReference type="EMBL" id="JACHEB010000005">
    <property type="protein sequence ID" value="MBB5329008.1"/>
    <property type="molecule type" value="Genomic_DNA"/>
</dbReference>
<organism evidence="1 2">
    <name type="scientific">Tunturiibacter gelidiferens</name>
    <dbReference type="NCBI Taxonomy" id="3069689"/>
    <lineage>
        <taxon>Bacteria</taxon>
        <taxon>Pseudomonadati</taxon>
        <taxon>Acidobacteriota</taxon>
        <taxon>Terriglobia</taxon>
        <taxon>Terriglobales</taxon>
        <taxon>Acidobacteriaceae</taxon>
        <taxon>Tunturiibacter</taxon>
    </lineage>
</organism>
<proteinExistence type="predicted"/>
<dbReference type="RefSeq" id="WP_183977090.1">
    <property type="nucleotide sequence ID" value="NZ_JACHEB010000005.1"/>
</dbReference>
<protein>
    <submittedName>
        <fullName evidence="1">Uncharacterized protein</fullName>
    </submittedName>
</protein>
<accession>A0A9X0QEW6</accession>
<dbReference type="Proteomes" id="UP000535182">
    <property type="component" value="Unassembled WGS sequence"/>
</dbReference>
<dbReference type="AlphaFoldDB" id="A0A9X0QEW6"/>
<evidence type="ECO:0000313" key="2">
    <source>
        <dbReference type="Proteomes" id="UP000535182"/>
    </source>
</evidence>
<sequence>MKTMPSFFFSVVSATIINTRSKHKDTDYLVFTVQVGVSAPQTQVKYLGDLNSGNYPINLAFLGIDLEPGNQFVFNYMIVNAGSAKQGVAEEALQKASVAWANGQGPTSNNLTGALEDGQTWFNDELKGVLNPSSCDGMVAAEQDHFTYEDLTSMLSNNIFNHQTHHPGVRSPSGCGPNSQYSVTWEIDLNQPLF</sequence>
<gene>
    <name evidence="1" type="ORF">HDF14_002624</name>
</gene>
<keyword evidence="2" id="KW-1185">Reference proteome</keyword>
<comment type="caution">
    <text evidence="1">The sequence shown here is derived from an EMBL/GenBank/DDBJ whole genome shotgun (WGS) entry which is preliminary data.</text>
</comment>
<name>A0A9X0QEW6_9BACT</name>